<dbReference type="Gene3D" id="3.30.63.10">
    <property type="entry name" value="Guanylate Kinase phosphate binding domain"/>
    <property type="match status" value="1"/>
</dbReference>
<evidence type="ECO:0000256" key="4">
    <source>
        <dbReference type="ARBA" id="ARBA00022741"/>
    </source>
</evidence>
<evidence type="ECO:0000313" key="10">
    <source>
        <dbReference type="EMBL" id="CAB4616616.1"/>
    </source>
</evidence>
<dbReference type="GO" id="GO:0005829">
    <property type="term" value="C:cytosol"/>
    <property type="evidence" value="ECO:0007669"/>
    <property type="project" value="TreeGrafter"/>
</dbReference>
<gene>
    <name evidence="8" type="ORF">UFOPK1380_00428</name>
    <name evidence="9" type="ORF">UFOPK1778_00208</name>
    <name evidence="10" type="ORF">UFOPK1863_00751</name>
    <name evidence="11" type="ORF">UFOPK2689_00277</name>
    <name evidence="12" type="ORF">UFOPK3555_00595</name>
    <name evidence="13" type="ORF">UFOPK4095_01152</name>
</gene>
<dbReference type="EMBL" id="CAEZUD010000005">
    <property type="protein sequence ID" value="CAB4584161.1"/>
    <property type="molecule type" value="Genomic_DNA"/>
</dbReference>
<evidence type="ECO:0000256" key="2">
    <source>
        <dbReference type="ARBA" id="ARBA00012961"/>
    </source>
</evidence>
<dbReference type="GO" id="GO:0005524">
    <property type="term" value="F:ATP binding"/>
    <property type="evidence" value="ECO:0007669"/>
    <property type="project" value="UniProtKB-KW"/>
</dbReference>
<dbReference type="InterPro" id="IPR027417">
    <property type="entry name" value="P-loop_NTPase"/>
</dbReference>
<dbReference type="HAMAP" id="MF_00328">
    <property type="entry name" value="Guanylate_kinase"/>
    <property type="match status" value="1"/>
</dbReference>
<dbReference type="SUPFAM" id="SSF52540">
    <property type="entry name" value="P-loop containing nucleoside triphosphate hydrolases"/>
    <property type="match status" value="1"/>
</dbReference>
<evidence type="ECO:0000313" key="12">
    <source>
        <dbReference type="EMBL" id="CAB4894944.1"/>
    </source>
</evidence>
<dbReference type="SMART" id="SM00072">
    <property type="entry name" value="GuKc"/>
    <property type="match status" value="1"/>
</dbReference>
<dbReference type="InterPro" id="IPR008144">
    <property type="entry name" value="Guanylate_kin-like_dom"/>
</dbReference>
<protein>
    <recommendedName>
        <fullName evidence="2">guanylate kinase</fullName>
        <ecNumber evidence="2">2.7.4.8</ecNumber>
    </recommendedName>
</protein>
<evidence type="ECO:0000313" key="11">
    <source>
        <dbReference type="EMBL" id="CAB4717102.1"/>
    </source>
</evidence>
<keyword evidence="3" id="KW-0808">Transferase</keyword>
<evidence type="ECO:0000313" key="9">
    <source>
        <dbReference type="EMBL" id="CAB4584161.1"/>
    </source>
</evidence>
<dbReference type="GO" id="GO:0004385">
    <property type="term" value="F:GMP kinase activity"/>
    <property type="evidence" value="ECO:0007669"/>
    <property type="project" value="UniProtKB-EC"/>
</dbReference>
<dbReference type="Gene3D" id="1.10.8.50">
    <property type="match status" value="1"/>
</dbReference>
<dbReference type="Pfam" id="PF00625">
    <property type="entry name" value="Guanylate_kin"/>
    <property type="match status" value="1"/>
</dbReference>
<dbReference type="PROSITE" id="PS00856">
    <property type="entry name" value="GUANYLATE_KINASE_1"/>
    <property type="match status" value="1"/>
</dbReference>
<dbReference type="CDD" id="cd00071">
    <property type="entry name" value="GMPK"/>
    <property type="match status" value="1"/>
</dbReference>
<dbReference type="Pfam" id="PF22525">
    <property type="entry name" value="H2TH_5"/>
    <property type="match status" value="1"/>
</dbReference>
<evidence type="ECO:0000313" key="13">
    <source>
        <dbReference type="EMBL" id="CAB5023607.1"/>
    </source>
</evidence>
<dbReference type="FunFam" id="3.30.63.10:FF:000002">
    <property type="entry name" value="Guanylate kinase 1"/>
    <property type="match status" value="1"/>
</dbReference>
<evidence type="ECO:0000313" key="8">
    <source>
        <dbReference type="EMBL" id="CAB4532061.1"/>
    </source>
</evidence>
<dbReference type="PANTHER" id="PTHR23117:SF13">
    <property type="entry name" value="GUANYLATE KINASE"/>
    <property type="match status" value="1"/>
</dbReference>
<dbReference type="PANTHER" id="PTHR23117">
    <property type="entry name" value="GUANYLATE KINASE-RELATED"/>
    <property type="match status" value="1"/>
</dbReference>
<feature type="domain" description="Guanylate kinase-like" evidence="7">
    <location>
        <begin position="113"/>
        <end position="290"/>
    </location>
</feature>
<evidence type="ECO:0000259" key="7">
    <source>
        <dbReference type="PROSITE" id="PS50052"/>
    </source>
</evidence>
<comment type="similarity">
    <text evidence="1">Belongs to the guanylate kinase family.</text>
</comment>
<dbReference type="GO" id="GO:0003676">
    <property type="term" value="F:nucleic acid binding"/>
    <property type="evidence" value="ECO:0007669"/>
    <property type="project" value="InterPro"/>
</dbReference>
<evidence type="ECO:0000256" key="1">
    <source>
        <dbReference type="ARBA" id="ARBA00005790"/>
    </source>
</evidence>
<dbReference type="EMBL" id="CAEZYL010000008">
    <property type="protein sequence ID" value="CAB4717102.1"/>
    <property type="molecule type" value="Genomic_DNA"/>
</dbReference>
<keyword evidence="4" id="KW-0547">Nucleotide-binding</keyword>
<dbReference type="InterPro" id="IPR017665">
    <property type="entry name" value="Guanylate_kinase"/>
</dbReference>
<dbReference type="InterPro" id="IPR010979">
    <property type="entry name" value="Ribosomal_uS13-like_H2TH"/>
</dbReference>
<dbReference type="SUPFAM" id="SSF46946">
    <property type="entry name" value="S13-like H2TH domain"/>
    <property type="match status" value="1"/>
</dbReference>
<dbReference type="InterPro" id="IPR020590">
    <property type="entry name" value="Guanylate_kinase_CS"/>
</dbReference>
<proteinExistence type="inferred from homology"/>
<dbReference type="InterPro" id="IPR055201">
    <property type="entry name" value="IHF-like_H2TH"/>
</dbReference>
<reference evidence="11" key="1">
    <citation type="submission" date="2020-05" db="EMBL/GenBank/DDBJ databases">
        <authorList>
            <person name="Chiriac C."/>
            <person name="Salcher M."/>
            <person name="Ghai R."/>
            <person name="Kavagutti S V."/>
        </authorList>
    </citation>
    <scope>NUCLEOTIDE SEQUENCE</scope>
</reference>
<sequence>MPKLPPPKLSPEERARASAAGVIARRERSLIKEQISQGSISIFEAVNDPRESIQRMRVVELLTAVPGIGLKRATLLMERISISPSRRIAGLGDKQLQALRRELSVNKSELNAGALLVMSGPGGVGKSTITSLLRDHPSFWISISATTRAPRENERHGHDYFFLDDQKFDSMIQGNEFLEWAEFAGARYGTPREPVQQWRNLGKHVLLEIEIAGARQVRAADPQALLVFIAPPSWEELVARLTSRGTDSAERRAARLALAQEEMAASVEFDHILINSQVEEVAAQLLSLATAHRVE</sequence>
<keyword evidence="6" id="KW-0067">ATP-binding</keyword>
<dbReference type="AlphaFoldDB" id="A0A6J6R1W6"/>
<dbReference type="EMBL" id="CAFBPI010000100">
    <property type="protein sequence ID" value="CAB5023607.1"/>
    <property type="molecule type" value="Genomic_DNA"/>
</dbReference>
<keyword evidence="5" id="KW-0418">Kinase</keyword>
<dbReference type="InterPro" id="IPR008145">
    <property type="entry name" value="GK/Ca_channel_bsu"/>
</dbReference>
<organism evidence="11">
    <name type="scientific">freshwater metagenome</name>
    <dbReference type="NCBI Taxonomy" id="449393"/>
    <lineage>
        <taxon>unclassified sequences</taxon>
        <taxon>metagenomes</taxon>
        <taxon>ecological metagenomes</taxon>
    </lineage>
</organism>
<dbReference type="Gene3D" id="3.40.50.300">
    <property type="entry name" value="P-loop containing nucleotide triphosphate hydrolases"/>
    <property type="match status" value="1"/>
</dbReference>
<dbReference type="EMBL" id="CAEZSC010000016">
    <property type="protein sequence ID" value="CAB4532061.1"/>
    <property type="molecule type" value="Genomic_DNA"/>
</dbReference>
<name>A0A6J6R1W6_9ZZZZ</name>
<dbReference type="EMBL" id="CAFBME010000049">
    <property type="protein sequence ID" value="CAB4894944.1"/>
    <property type="molecule type" value="Genomic_DNA"/>
</dbReference>
<dbReference type="NCBIfam" id="NF041260">
    <property type="entry name" value="actino_IHF"/>
    <property type="match status" value="1"/>
</dbReference>
<evidence type="ECO:0000256" key="3">
    <source>
        <dbReference type="ARBA" id="ARBA00022679"/>
    </source>
</evidence>
<dbReference type="PROSITE" id="PS50052">
    <property type="entry name" value="GUANYLATE_KINASE_2"/>
    <property type="match status" value="1"/>
</dbReference>
<dbReference type="NCBIfam" id="TIGR03263">
    <property type="entry name" value="guanyl_kin"/>
    <property type="match status" value="1"/>
</dbReference>
<dbReference type="EC" id="2.7.4.8" evidence="2"/>
<dbReference type="EMBL" id="CAEZUY010000067">
    <property type="protein sequence ID" value="CAB4616616.1"/>
    <property type="molecule type" value="Genomic_DNA"/>
</dbReference>
<evidence type="ECO:0000256" key="6">
    <source>
        <dbReference type="ARBA" id="ARBA00022840"/>
    </source>
</evidence>
<accession>A0A6J6R1W6</accession>
<dbReference type="InterPro" id="IPR047806">
    <property type="entry name" value="IHF_actinobact"/>
</dbReference>
<evidence type="ECO:0000256" key="5">
    <source>
        <dbReference type="ARBA" id="ARBA00022777"/>
    </source>
</evidence>